<comment type="subcellular location">
    <subcellularLocation>
        <location evidence="1 12">Golgi apparatus</location>
        <location evidence="1 12">Golgi stack membrane</location>
        <topology evidence="1 12">Single-pass type II membrane protein</topology>
    </subcellularLocation>
</comment>
<evidence type="ECO:0000256" key="12">
    <source>
        <dbReference type="RuleBase" id="RU003832"/>
    </source>
</evidence>
<dbReference type="InterPro" id="IPR031481">
    <property type="entry name" value="Glyco_tran_10_N"/>
</dbReference>
<proteinExistence type="inferred from homology"/>
<comment type="pathway">
    <text evidence="2">Protein modification; protein glycosylation.</text>
</comment>
<dbReference type="InterPro" id="IPR055270">
    <property type="entry name" value="Glyco_tran_10_C"/>
</dbReference>
<evidence type="ECO:0000256" key="8">
    <source>
        <dbReference type="ARBA" id="ARBA00022989"/>
    </source>
</evidence>
<comment type="caution">
    <text evidence="15">The sequence shown here is derived from an EMBL/GenBank/DDBJ whole genome shotgun (WGS) entry which is preliminary data.</text>
</comment>
<dbReference type="PANTHER" id="PTHR48438">
    <property type="entry name" value="ALPHA-(1,3)-FUCOSYLTRANSFERASE C-RELATED"/>
    <property type="match status" value="1"/>
</dbReference>
<evidence type="ECO:0000259" key="14">
    <source>
        <dbReference type="Pfam" id="PF17039"/>
    </source>
</evidence>
<keyword evidence="10" id="KW-0472">Membrane</keyword>
<feature type="domain" description="Fucosyltransferase C-terminal" evidence="13">
    <location>
        <begin position="375"/>
        <end position="556"/>
    </location>
</feature>
<dbReference type="EMBL" id="JAWZYT010000501">
    <property type="protein sequence ID" value="KAK4322740.1"/>
    <property type="molecule type" value="Genomic_DNA"/>
</dbReference>
<evidence type="ECO:0000313" key="16">
    <source>
        <dbReference type="Proteomes" id="UP001292094"/>
    </source>
</evidence>
<dbReference type="EC" id="2.4.1.-" evidence="12"/>
<dbReference type="PANTHER" id="PTHR48438:SF1">
    <property type="entry name" value="ALPHA-(1,3)-FUCOSYLTRANSFERASE C-RELATED"/>
    <property type="match status" value="1"/>
</dbReference>
<evidence type="ECO:0000256" key="6">
    <source>
        <dbReference type="ARBA" id="ARBA00022692"/>
    </source>
</evidence>
<keyword evidence="11" id="KW-0325">Glycoprotein</keyword>
<keyword evidence="16" id="KW-1185">Reference proteome</keyword>
<organism evidence="15 16">
    <name type="scientific">Petrolisthes manimaculis</name>
    <dbReference type="NCBI Taxonomy" id="1843537"/>
    <lineage>
        <taxon>Eukaryota</taxon>
        <taxon>Metazoa</taxon>
        <taxon>Ecdysozoa</taxon>
        <taxon>Arthropoda</taxon>
        <taxon>Crustacea</taxon>
        <taxon>Multicrustacea</taxon>
        <taxon>Malacostraca</taxon>
        <taxon>Eumalacostraca</taxon>
        <taxon>Eucarida</taxon>
        <taxon>Decapoda</taxon>
        <taxon>Pleocyemata</taxon>
        <taxon>Anomura</taxon>
        <taxon>Galatheoidea</taxon>
        <taxon>Porcellanidae</taxon>
        <taxon>Petrolisthes</taxon>
    </lineage>
</organism>
<evidence type="ECO:0000256" key="5">
    <source>
        <dbReference type="ARBA" id="ARBA00022679"/>
    </source>
</evidence>
<evidence type="ECO:0000259" key="13">
    <source>
        <dbReference type="Pfam" id="PF00852"/>
    </source>
</evidence>
<name>A0AAE1Q9M5_9EUCA</name>
<keyword evidence="4 12" id="KW-0328">Glycosyltransferase</keyword>
<accession>A0AAE1Q9M5</accession>
<keyword evidence="7" id="KW-0735">Signal-anchor</keyword>
<feature type="domain" description="Fucosyltransferase N-terminal" evidence="14">
    <location>
        <begin position="282"/>
        <end position="363"/>
    </location>
</feature>
<dbReference type="Gene3D" id="3.40.50.11660">
    <property type="entry name" value="Glycosyl transferase family 10, C-terminal domain"/>
    <property type="match status" value="1"/>
</dbReference>
<dbReference type="Pfam" id="PF17039">
    <property type="entry name" value="Glyco_tran_10_N"/>
    <property type="match status" value="1"/>
</dbReference>
<dbReference type="Proteomes" id="UP001292094">
    <property type="component" value="Unassembled WGS sequence"/>
</dbReference>
<evidence type="ECO:0000256" key="7">
    <source>
        <dbReference type="ARBA" id="ARBA00022968"/>
    </source>
</evidence>
<evidence type="ECO:0000256" key="1">
    <source>
        <dbReference type="ARBA" id="ARBA00004447"/>
    </source>
</evidence>
<sequence>MLHSLIAREAFNTQPTVPHLARSLYLTLQEACTYLTLQEACTYLTLQEACTSPCKKPVPTSPCKKPVPHLARSLYLPHLARSLYLPHLARSLYLTLQEACTYLTLQEACTSPCKKPVPHLARSLYLTLQEACTSPCKKPVPHLARSLYLTLQEACTSPCKKPVPHLARSLYLTLQEACTSPCKKPVPHLARSLYLTFQEAANTYASRNNCILFPPKVVDYYSTYLWWYRRAASWITPWTPTVRFRSGENVPTVVVYVTGVQAVNGWYINHMKDIVDGKCPLPCKVTKDLTQVKKADAVLIHIRSLSTPTDVLKKLGPRDPSQPWVMLEMETELLANSVHHTKYSTLDNFFNRTMYYRQDADIRLLHVTQDNFNSRKLAVAFISHCKDSAGRLTYVWELQKHMKVHLYGRCGNLTCGKSLYVDHNYHIEDEKCLKMAGNNYLFFLAFENALCEDYVKEKLYNLLFYPIVPVVMVAADYSTLMPPHSYINALQYTPQQLALKLTHLAKHPQEYAKYLEWRKYYQPSTVGGNRVFCDLCVRLHQPDFYKHNVIENFREWFVVRSNCNRNDTVVHWLRH</sequence>
<keyword evidence="8" id="KW-1133">Transmembrane helix</keyword>
<evidence type="ECO:0000256" key="4">
    <source>
        <dbReference type="ARBA" id="ARBA00022676"/>
    </source>
</evidence>
<dbReference type="InterPro" id="IPR038577">
    <property type="entry name" value="GT10-like_C_sf"/>
</dbReference>
<evidence type="ECO:0000313" key="15">
    <source>
        <dbReference type="EMBL" id="KAK4322740.1"/>
    </source>
</evidence>
<evidence type="ECO:0000256" key="11">
    <source>
        <dbReference type="ARBA" id="ARBA00023180"/>
    </source>
</evidence>
<evidence type="ECO:0000256" key="2">
    <source>
        <dbReference type="ARBA" id="ARBA00004922"/>
    </source>
</evidence>
<reference evidence="15" key="1">
    <citation type="submission" date="2023-11" db="EMBL/GenBank/DDBJ databases">
        <title>Genome assemblies of two species of porcelain crab, Petrolisthes cinctipes and Petrolisthes manimaculis (Anomura: Porcellanidae).</title>
        <authorList>
            <person name="Angst P."/>
        </authorList>
    </citation>
    <scope>NUCLEOTIDE SEQUENCE</scope>
    <source>
        <strain evidence="15">PB745_02</strain>
        <tissue evidence="15">Gill</tissue>
    </source>
</reference>
<gene>
    <name evidence="15" type="ORF">Pmani_006536</name>
</gene>
<dbReference type="GO" id="GO:0008417">
    <property type="term" value="F:fucosyltransferase activity"/>
    <property type="evidence" value="ECO:0007669"/>
    <property type="project" value="InterPro"/>
</dbReference>
<dbReference type="AlphaFoldDB" id="A0AAE1Q9M5"/>
<keyword evidence="5 12" id="KW-0808">Transferase</keyword>
<dbReference type="InterPro" id="IPR001503">
    <property type="entry name" value="Glyco_trans_10"/>
</dbReference>
<evidence type="ECO:0000256" key="3">
    <source>
        <dbReference type="ARBA" id="ARBA00008919"/>
    </source>
</evidence>
<protein>
    <recommendedName>
        <fullName evidence="12">Fucosyltransferase</fullName>
        <ecNumber evidence="12">2.4.1.-</ecNumber>
    </recommendedName>
</protein>
<dbReference type="SUPFAM" id="SSF53756">
    <property type="entry name" value="UDP-Glycosyltransferase/glycogen phosphorylase"/>
    <property type="match status" value="1"/>
</dbReference>
<dbReference type="GO" id="GO:0032580">
    <property type="term" value="C:Golgi cisterna membrane"/>
    <property type="evidence" value="ECO:0007669"/>
    <property type="project" value="UniProtKB-SubCell"/>
</dbReference>
<keyword evidence="6 12" id="KW-0812">Transmembrane</keyword>
<evidence type="ECO:0000256" key="10">
    <source>
        <dbReference type="ARBA" id="ARBA00023136"/>
    </source>
</evidence>
<comment type="similarity">
    <text evidence="3 12">Belongs to the glycosyltransferase 10 family.</text>
</comment>
<keyword evidence="9 12" id="KW-0333">Golgi apparatus</keyword>
<dbReference type="Pfam" id="PF00852">
    <property type="entry name" value="Glyco_transf_10"/>
    <property type="match status" value="1"/>
</dbReference>
<evidence type="ECO:0000256" key="9">
    <source>
        <dbReference type="ARBA" id="ARBA00023034"/>
    </source>
</evidence>